<evidence type="ECO:0000256" key="2">
    <source>
        <dbReference type="SAM" id="MobiDB-lite"/>
    </source>
</evidence>
<feature type="compositionally biased region" description="Acidic residues" evidence="2">
    <location>
        <begin position="69"/>
        <end position="88"/>
    </location>
</feature>
<evidence type="ECO:0000313" key="5">
    <source>
        <dbReference type="RefSeq" id="XP_007041394.2"/>
    </source>
</evidence>
<feature type="region of interest" description="Disordered" evidence="2">
    <location>
        <begin position="197"/>
        <end position="229"/>
    </location>
</feature>
<dbReference type="Pfam" id="PF00042">
    <property type="entry name" value="Globin"/>
    <property type="match status" value="1"/>
</dbReference>
<keyword evidence="1" id="KW-0349">Heme</keyword>
<name>A0AB32VI36_THECC</name>
<comment type="similarity">
    <text evidence="1">Belongs to the plant globin family.</text>
</comment>
<protein>
    <submittedName>
        <fullName evidence="5">Plastid division protein PDV2</fullName>
    </submittedName>
</protein>
<dbReference type="PROSITE" id="PS00208">
    <property type="entry name" value="PLANT_GLOBIN"/>
    <property type="match status" value="1"/>
</dbReference>
<dbReference type="Proteomes" id="UP000694886">
    <property type="component" value="Chromosome 2"/>
</dbReference>
<dbReference type="GO" id="GO:0019825">
    <property type="term" value="F:oxygen binding"/>
    <property type="evidence" value="ECO:0007669"/>
    <property type="project" value="InterPro"/>
</dbReference>
<dbReference type="PANTHER" id="PTHR33600">
    <property type="entry name" value="PLASTID DIVISION PROTEIN PDV2"/>
    <property type="match status" value="1"/>
</dbReference>
<proteinExistence type="inferred from homology"/>
<dbReference type="PRINTS" id="PR00188">
    <property type="entry name" value="PLANTGLOBIN"/>
</dbReference>
<dbReference type="GO" id="GO:0020037">
    <property type="term" value="F:heme binding"/>
    <property type="evidence" value="ECO:0007669"/>
    <property type="project" value="InterPro"/>
</dbReference>
<dbReference type="KEGG" id="tcc:18607268"/>
<dbReference type="CDD" id="cd14784">
    <property type="entry name" value="class1_nsHb-like"/>
    <property type="match status" value="1"/>
</dbReference>
<dbReference type="GO" id="GO:0046872">
    <property type="term" value="F:metal ion binding"/>
    <property type="evidence" value="ECO:0007669"/>
    <property type="project" value="UniProtKB-KW"/>
</dbReference>
<dbReference type="InterPro" id="IPR009050">
    <property type="entry name" value="Globin-like_sf"/>
</dbReference>
<sequence>MEEEGVGLVLARATELRLKISSCIQKATASKPVSPKQQSPQKEEEEQTDKKGNFNGDEIPNSHQRLNEAVEEEGEEEEEKEEEEEDGETERLLNIRDALESLEAQLVALQNLQHQQRYEKEVALAEIDCSRTMLLEKLKEYQGKDLEVILEASAFVSETVENNNDLLLPPYPSRPPQSLVLDNGYLSHLQSTYKSLTNGVSIGDPTNEAKKNLNRNEENRKQDDSKNSRKGLGCFISSAVKTVLPLVGVIYILSLSNFVPNLGKGTPLKFLGMLQQRATEEKNSTVQCPPGKVLVMEDGEARCMVKERIEVPFESIVAKPDVNYGCGLHAYTVLTLTAPYCPNSKHLLQFLEMNPMTITTSASKATTIRFSDAGISMRDGRCIPNICLTANYGSKLMHHHYLELSWVKRNGSWPDLVCKTPKSIRSVKRDGGFKVRAFTEEQEALVVKSWNSMKKNAGELGLKFFLRIFEIAPSAKKLFKFLRDSDIPLEQNPKLKPHAMTVFVMTCESAVQLRKAGKVTVRESNLKDLGATHFKYGVVDEHFEVTKFALLETIKEAVPEMWSTEMKNAWGEAYDQLAAAIKNEMNPPP</sequence>
<dbReference type="Gramene" id="Tc02v2_t002290.1">
    <property type="protein sequence ID" value="Tc02v2_p002290.1"/>
    <property type="gene ID" value="Tc02v2_g002290"/>
</dbReference>
<evidence type="ECO:0000259" key="3">
    <source>
        <dbReference type="PROSITE" id="PS01033"/>
    </source>
</evidence>
<dbReference type="GeneID" id="18607268"/>
<dbReference type="InterPro" id="IPR012292">
    <property type="entry name" value="Globin/Proto"/>
</dbReference>
<feature type="region of interest" description="Disordered" evidence="2">
    <location>
        <begin position="24"/>
        <end position="90"/>
    </location>
</feature>
<dbReference type="InterPro" id="IPR000971">
    <property type="entry name" value="Globin"/>
</dbReference>
<dbReference type="GO" id="GO:0010020">
    <property type="term" value="P:chloroplast fission"/>
    <property type="evidence" value="ECO:0007669"/>
    <property type="project" value="InterPro"/>
</dbReference>
<feature type="compositionally biased region" description="Basic and acidic residues" evidence="2">
    <location>
        <begin position="207"/>
        <end position="227"/>
    </location>
</feature>
<organism evidence="4 5">
    <name type="scientific">Theobroma cacao</name>
    <name type="common">Cacao</name>
    <name type="synonym">Cocoa</name>
    <dbReference type="NCBI Taxonomy" id="3641"/>
    <lineage>
        <taxon>Eukaryota</taxon>
        <taxon>Viridiplantae</taxon>
        <taxon>Streptophyta</taxon>
        <taxon>Embryophyta</taxon>
        <taxon>Tracheophyta</taxon>
        <taxon>Spermatophyta</taxon>
        <taxon>Magnoliopsida</taxon>
        <taxon>eudicotyledons</taxon>
        <taxon>Gunneridae</taxon>
        <taxon>Pentapetalae</taxon>
        <taxon>rosids</taxon>
        <taxon>malvids</taxon>
        <taxon>Malvales</taxon>
        <taxon>Malvaceae</taxon>
        <taxon>Byttnerioideae</taxon>
        <taxon>Theobroma</taxon>
    </lineage>
</organism>
<dbReference type="AlphaFoldDB" id="A0AB32VI36"/>
<keyword evidence="1" id="KW-0408">Iron</keyword>
<reference evidence="4" key="1">
    <citation type="journal article" date="1997" name="Nucleic Acids Res.">
        <title>tRNAscan-SE: a program for improved detection of transfer RNA genes in genomic sequence.</title>
        <authorList>
            <person name="Lowe T.M."/>
            <person name="Eddy S.R."/>
        </authorList>
    </citation>
    <scope>NUCLEOTIDE SEQUENCE [LARGE SCALE GENOMIC DNA]</scope>
    <source>
        <strain evidence="4">r\B97-61/B2</strain>
    </source>
</reference>
<dbReference type="SUPFAM" id="SSF46458">
    <property type="entry name" value="Globin-like"/>
    <property type="match status" value="1"/>
</dbReference>
<evidence type="ECO:0000256" key="1">
    <source>
        <dbReference type="RuleBase" id="RU000625"/>
    </source>
</evidence>
<evidence type="ECO:0000313" key="4">
    <source>
        <dbReference type="Proteomes" id="UP000694886"/>
    </source>
</evidence>
<dbReference type="InterPro" id="IPR019824">
    <property type="entry name" value="Leghaemoglobin_Fe_BS"/>
</dbReference>
<gene>
    <name evidence="5" type="primary">LOC18607268</name>
</gene>
<accession>A0AB32VI36</accession>
<dbReference type="InterPro" id="IPR038939">
    <property type="entry name" value="PDV1/PDV2"/>
</dbReference>
<reference evidence="5" key="2">
    <citation type="submission" date="2025-08" db="UniProtKB">
        <authorList>
            <consortium name="RefSeq"/>
        </authorList>
    </citation>
    <scope>IDENTIFICATION</scope>
</reference>
<dbReference type="Gene3D" id="1.10.490.10">
    <property type="entry name" value="Globins"/>
    <property type="match status" value="1"/>
</dbReference>
<dbReference type="PROSITE" id="PS01033">
    <property type="entry name" value="GLOBIN"/>
    <property type="match status" value="1"/>
</dbReference>
<dbReference type="PANTHER" id="PTHR33600:SF3">
    <property type="entry name" value="PLASTID DIVISION PROTEIN PDV2"/>
    <property type="match status" value="1"/>
</dbReference>
<keyword evidence="1" id="KW-0479">Metal-binding</keyword>
<dbReference type="RefSeq" id="XP_007041394.2">
    <property type="nucleotide sequence ID" value="XM_007041332.2"/>
</dbReference>
<feature type="domain" description="Globin" evidence="3">
    <location>
        <begin position="437"/>
        <end position="586"/>
    </location>
</feature>